<evidence type="ECO:0000313" key="3">
    <source>
        <dbReference type="EMBL" id="CAF3667835.1"/>
    </source>
</evidence>
<feature type="non-terminal residue" evidence="2">
    <location>
        <position position="1"/>
    </location>
</feature>
<comment type="caution">
    <text evidence="2">The sequence shown here is derived from an EMBL/GenBank/DDBJ whole genome shotgun (WGS) entry which is preliminary data.</text>
</comment>
<protein>
    <submittedName>
        <fullName evidence="2">Uncharacterized protein</fullName>
    </submittedName>
</protein>
<gene>
    <name evidence="2" type="ORF">GPM918_LOCUS7648</name>
    <name evidence="3" type="ORF">SRO942_LOCUS7648</name>
</gene>
<dbReference type="AlphaFoldDB" id="A0A813YB84"/>
<dbReference type="Proteomes" id="UP000681722">
    <property type="component" value="Unassembled WGS sequence"/>
</dbReference>
<dbReference type="Proteomes" id="UP000663829">
    <property type="component" value="Unassembled WGS sequence"/>
</dbReference>
<feature type="compositionally biased region" description="Polar residues" evidence="1">
    <location>
        <begin position="62"/>
        <end position="71"/>
    </location>
</feature>
<name>A0A813YB84_9BILA</name>
<evidence type="ECO:0000256" key="1">
    <source>
        <dbReference type="SAM" id="MobiDB-lite"/>
    </source>
</evidence>
<reference evidence="2" key="1">
    <citation type="submission" date="2021-02" db="EMBL/GenBank/DDBJ databases">
        <authorList>
            <person name="Nowell W R."/>
        </authorList>
    </citation>
    <scope>NUCLEOTIDE SEQUENCE</scope>
</reference>
<evidence type="ECO:0000313" key="2">
    <source>
        <dbReference type="EMBL" id="CAF0881730.1"/>
    </source>
</evidence>
<feature type="compositionally biased region" description="Low complexity" evidence="1">
    <location>
        <begin position="45"/>
        <end position="61"/>
    </location>
</feature>
<dbReference type="EMBL" id="CAJOBC010001265">
    <property type="protein sequence ID" value="CAF3667835.1"/>
    <property type="molecule type" value="Genomic_DNA"/>
</dbReference>
<accession>A0A813YB84</accession>
<evidence type="ECO:0000313" key="4">
    <source>
        <dbReference type="Proteomes" id="UP000663829"/>
    </source>
</evidence>
<proteinExistence type="predicted"/>
<sequence length="87" mass="9235">LNSINKTNMYGGGYGYPNNVYNAAVQEAATDNYINATVPGGVNSPMGQMMDQMMGPGNPNPTGQQMFNTATGGMGYNPYNPNQGYMP</sequence>
<organism evidence="2 4">
    <name type="scientific">Didymodactylos carnosus</name>
    <dbReference type="NCBI Taxonomy" id="1234261"/>
    <lineage>
        <taxon>Eukaryota</taxon>
        <taxon>Metazoa</taxon>
        <taxon>Spiralia</taxon>
        <taxon>Gnathifera</taxon>
        <taxon>Rotifera</taxon>
        <taxon>Eurotatoria</taxon>
        <taxon>Bdelloidea</taxon>
        <taxon>Philodinida</taxon>
        <taxon>Philodinidae</taxon>
        <taxon>Didymodactylos</taxon>
    </lineage>
</organism>
<feature type="region of interest" description="Disordered" evidence="1">
    <location>
        <begin position="45"/>
        <end position="73"/>
    </location>
</feature>
<dbReference type="EMBL" id="CAJNOQ010001265">
    <property type="protein sequence ID" value="CAF0881730.1"/>
    <property type="molecule type" value="Genomic_DNA"/>
</dbReference>
<keyword evidence="4" id="KW-1185">Reference proteome</keyword>